<protein>
    <submittedName>
        <fullName evidence="2">Uncharacterized protein</fullName>
    </submittedName>
</protein>
<comment type="caution">
    <text evidence="2">The sequence shown here is derived from an EMBL/GenBank/DDBJ whole genome shotgun (WGS) entry which is preliminary data.</text>
</comment>
<evidence type="ECO:0000313" key="3">
    <source>
        <dbReference type="Proteomes" id="UP000321306"/>
    </source>
</evidence>
<keyword evidence="3" id="KW-1185">Reference proteome</keyword>
<reference evidence="2 3" key="1">
    <citation type="submission" date="2019-07" db="EMBL/GenBank/DDBJ databases">
        <title>Whole genome shotgun sequence of Deinococcus cellulosilyticus NBRC 106333.</title>
        <authorList>
            <person name="Hosoyama A."/>
            <person name="Uohara A."/>
            <person name="Ohji S."/>
            <person name="Ichikawa N."/>
        </authorList>
    </citation>
    <scope>NUCLEOTIDE SEQUENCE [LARGE SCALE GENOMIC DNA]</scope>
    <source>
        <strain evidence="2 3">NBRC 106333</strain>
    </source>
</reference>
<proteinExistence type="predicted"/>
<dbReference type="Proteomes" id="UP000321306">
    <property type="component" value="Unassembled WGS sequence"/>
</dbReference>
<organism evidence="2 3">
    <name type="scientific">Deinococcus cellulosilyticus (strain DSM 18568 / NBRC 106333 / KACC 11606 / 5516J-15)</name>
    <dbReference type="NCBI Taxonomy" id="1223518"/>
    <lineage>
        <taxon>Bacteria</taxon>
        <taxon>Thermotogati</taxon>
        <taxon>Deinococcota</taxon>
        <taxon>Deinococci</taxon>
        <taxon>Deinococcales</taxon>
        <taxon>Deinococcaceae</taxon>
        <taxon>Deinococcus</taxon>
    </lineage>
</organism>
<gene>
    <name evidence="2" type="ORF">DC3_12250</name>
</gene>
<evidence type="ECO:0000256" key="1">
    <source>
        <dbReference type="SAM" id="MobiDB-lite"/>
    </source>
</evidence>
<dbReference type="AlphaFoldDB" id="A0A511MYB7"/>
<evidence type="ECO:0000313" key="2">
    <source>
        <dbReference type="EMBL" id="GEM45590.1"/>
    </source>
</evidence>
<name>A0A511MYB7_DEIC1</name>
<feature type="region of interest" description="Disordered" evidence="1">
    <location>
        <begin position="80"/>
        <end position="99"/>
    </location>
</feature>
<dbReference type="EMBL" id="BJXB01000004">
    <property type="protein sequence ID" value="GEM45590.1"/>
    <property type="molecule type" value="Genomic_DNA"/>
</dbReference>
<sequence length="99" mass="10977">MASRGSFQGVIPGAQWQFTTGHRGFLLAVLIKVDWTSDVNDFPRTIAQSFSESGKGLFSLHVYHVKLCFPGWSMMMGPAQRSVAPNDKHESQIADNGFF</sequence>
<accession>A0A511MYB7</accession>